<protein>
    <submittedName>
        <fullName evidence="1">Uncharacterized protein</fullName>
    </submittedName>
</protein>
<gene>
    <name evidence="1" type="ORF">MtrunA17_Chr5g0427391</name>
</gene>
<reference evidence="2" key="1">
    <citation type="journal article" date="2018" name="Nat. Plants">
        <title>Whole-genome landscape of Medicago truncatula symbiotic genes.</title>
        <authorList>
            <person name="Pecrix Y."/>
            <person name="Staton S.E."/>
            <person name="Sallet E."/>
            <person name="Lelandais-Briere C."/>
            <person name="Moreau S."/>
            <person name="Carrere S."/>
            <person name="Blein T."/>
            <person name="Jardinaud M.F."/>
            <person name="Latrasse D."/>
            <person name="Zouine M."/>
            <person name="Zahm M."/>
            <person name="Kreplak J."/>
            <person name="Mayjonade B."/>
            <person name="Satge C."/>
            <person name="Perez M."/>
            <person name="Cauet S."/>
            <person name="Marande W."/>
            <person name="Chantry-Darmon C."/>
            <person name="Lopez-Roques C."/>
            <person name="Bouchez O."/>
            <person name="Berard A."/>
            <person name="Debelle F."/>
            <person name="Munos S."/>
            <person name="Bendahmane A."/>
            <person name="Berges H."/>
            <person name="Niebel A."/>
            <person name="Buitink J."/>
            <person name="Frugier F."/>
            <person name="Benhamed M."/>
            <person name="Crespi M."/>
            <person name="Gouzy J."/>
            <person name="Gamas P."/>
        </authorList>
    </citation>
    <scope>NUCLEOTIDE SEQUENCE [LARGE SCALE GENOMIC DNA]</scope>
    <source>
        <strain evidence="2">cv. Jemalong A17</strain>
    </source>
</reference>
<accession>A0A396HZV1</accession>
<dbReference type="AlphaFoldDB" id="A0A396HZV1"/>
<dbReference type="Proteomes" id="UP000265566">
    <property type="component" value="Chromosome 5"/>
</dbReference>
<proteinExistence type="predicted"/>
<sequence length="49" mass="5520">MPIITRQIPPSTPYKKTTYTDALSGFSTIRKISMIELLAYSNSNSTREP</sequence>
<name>A0A396HZV1_MEDTR</name>
<dbReference type="EMBL" id="PSQE01000005">
    <property type="protein sequence ID" value="RHN56247.1"/>
    <property type="molecule type" value="Genomic_DNA"/>
</dbReference>
<evidence type="ECO:0000313" key="2">
    <source>
        <dbReference type="Proteomes" id="UP000265566"/>
    </source>
</evidence>
<evidence type="ECO:0000313" key="1">
    <source>
        <dbReference type="EMBL" id="RHN56247.1"/>
    </source>
</evidence>
<organism evidence="1 2">
    <name type="scientific">Medicago truncatula</name>
    <name type="common">Barrel medic</name>
    <name type="synonym">Medicago tribuloides</name>
    <dbReference type="NCBI Taxonomy" id="3880"/>
    <lineage>
        <taxon>Eukaryota</taxon>
        <taxon>Viridiplantae</taxon>
        <taxon>Streptophyta</taxon>
        <taxon>Embryophyta</taxon>
        <taxon>Tracheophyta</taxon>
        <taxon>Spermatophyta</taxon>
        <taxon>Magnoliopsida</taxon>
        <taxon>eudicotyledons</taxon>
        <taxon>Gunneridae</taxon>
        <taxon>Pentapetalae</taxon>
        <taxon>rosids</taxon>
        <taxon>fabids</taxon>
        <taxon>Fabales</taxon>
        <taxon>Fabaceae</taxon>
        <taxon>Papilionoideae</taxon>
        <taxon>50 kb inversion clade</taxon>
        <taxon>NPAAA clade</taxon>
        <taxon>Hologalegina</taxon>
        <taxon>IRL clade</taxon>
        <taxon>Trifolieae</taxon>
        <taxon>Medicago</taxon>
    </lineage>
</organism>
<comment type="caution">
    <text evidence="1">The sequence shown here is derived from an EMBL/GenBank/DDBJ whole genome shotgun (WGS) entry which is preliminary data.</text>
</comment>
<dbReference type="Gramene" id="rna31617">
    <property type="protein sequence ID" value="RHN56247.1"/>
    <property type="gene ID" value="gene31617"/>
</dbReference>